<evidence type="ECO:0000313" key="1">
    <source>
        <dbReference type="EMBL" id="KFZ37870.1"/>
    </source>
</evidence>
<sequence length="72" mass="8084">MKAIKGLMLLAYIAIVVGCYLHFTASAVNTEQRSELEQQLAQAFEEQGYIVNYVSAKVCYGVTPLRYCTKMD</sequence>
<dbReference type="AlphaFoldDB" id="A0A094JDB9"/>
<comment type="caution">
    <text evidence="1">The sequence shown here is derived from an EMBL/GenBank/DDBJ whole genome shotgun (WGS) entry which is preliminary data.</text>
</comment>
<dbReference type="Proteomes" id="UP000029264">
    <property type="component" value="Unassembled WGS sequence"/>
</dbReference>
<gene>
    <name evidence="1" type="ORF">HR45_08470</name>
</gene>
<name>A0A094JDB9_9GAMM</name>
<keyword evidence="2" id="KW-1185">Reference proteome</keyword>
<dbReference type="RefSeq" id="WP_037441787.1">
    <property type="nucleotide sequence ID" value="NZ_JPEO01000004.1"/>
</dbReference>
<dbReference type="PROSITE" id="PS51257">
    <property type="entry name" value="PROKAR_LIPOPROTEIN"/>
    <property type="match status" value="1"/>
</dbReference>
<accession>A0A094JDB9</accession>
<protein>
    <submittedName>
        <fullName evidence="1">Uncharacterized protein</fullName>
    </submittedName>
</protein>
<reference evidence="1 2" key="1">
    <citation type="submission" date="2014-06" db="EMBL/GenBank/DDBJ databases">
        <title>Shewanella sp. YQH10.</title>
        <authorList>
            <person name="Liu Y."/>
            <person name="Zeng R."/>
        </authorList>
    </citation>
    <scope>NUCLEOTIDE SEQUENCE [LARGE SCALE GENOMIC DNA]</scope>
    <source>
        <strain evidence="1 2">YQH10</strain>
    </source>
</reference>
<evidence type="ECO:0000313" key="2">
    <source>
        <dbReference type="Proteomes" id="UP000029264"/>
    </source>
</evidence>
<organism evidence="1 2">
    <name type="scientific">Shewanella mangrovi</name>
    <dbReference type="NCBI Taxonomy" id="1515746"/>
    <lineage>
        <taxon>Bacteria</taxon>
        <taxon>Pseudomonadati</taxon>
        <taxon>Pseudomonadota</taxon>
        <taxon>Gammaproteobacteria</taxon>
        <taxon>Alteromonadales</taxon>
        <taxon>Shewanellaceae</taxon>
        <taxon>Shewanella</taxon>
    </lineage>
</organism>
<proteinExistence type="predicted"/>
<dbReference type="EMBL" id="JPEO01000004">
    <property type="protein sequence ID" value="KFZ37870.1"/>
    <property type="molecule type" value="Genomic_DNA"/>
</dbReference>